<protein>
    <submittedName>
        <fullName evidence="1">Uncharacterized protein</fullName>
    </submittedName>
</protein>
<dbReference type="EMBL" id="LMYN01000218">
    <property type="protein sequence ID" value="KRZ98746.1"/>
    <property type="molecule type" value="Genomic_DNA"/>
</dbReference>
<reference evidence="1 2" key="1">
    <citation type="submission" date="2015-11" db="EMBL/GenBank/DDBJ databases">
        <title>The genome of Debaryomyces fabryi.</title>
        <authorList>
            <person name="Tafer H."/>
            <person name="Lopandic K."/>
        </authorList>
    </citation>
    <scope>NUCLEOTIDE SEQUENCE [LARGE SCALE GENOMIC DNA]</scope>
    <source>
        <strain evidence="1 2">CBS 789</strain>
    </source>
</reference>
<dbReference type="RefSeq" id="XP_015464849.1">
    <property type="nucleotide sequence ID" value="XM_015614323.1"/>
</dbReference>
<keyword evidence="2" id="KW-1185">Reference proteome</keyword>
<name>A0A0V1PRB8_9ASCO</name>
<evidence type="ECO:0000313" key="2">
    <source>
        <dbReference type="Proteomes" id="UP000054251"/>
    </source>
</evidence>
<comment type="caution">
    <text evidence="1">The sequence shown here is derived from an EMBL/GenBank/DDBJ whole genome shotgun (WGS) entry which is preliminary data.</text>
</comment>
<evidence type="ECO:0000313" key="1">
    <source>
        <dbReference type="EMBL" id="KRZ98746.1"/>
    </source>
</evidence>
<dbReference type="AlphaFoldDB" id="A0A0V1PRB8"/>
<dbReference type="OrthoDB" id="346839at2759"/>
<dbReference type="Proteomes" id="UP000054251">
    <property type="component" value="Unassembled WGS sequence"/>
</dbReference>
<dbReference type="GeneID" id="26842503"/>
<gene>
    <name evidence="1" type="ORF">AC631_05494</name>
</gene>
<sequence length="88" mass="9419">MSSLDKSLDDIISTSRKSIKSKRLNRGGNGKVGKKIGASNKKPIVSFKKSTPAAPKKSTAVDVSYATKVVVYGLPRDIKLDAIKVCLN</sequence>
<proteinExistence type="predicted"/>
<organism evidence="1 2">
    <name type="scientific">Debaryomyces fabryi</name>
    <dbReference type="NCBI Taxonomy" id="58627"/>
    <lineage>
        <taxon>Eukaryota</taxon>
        <taxon>Fungi</taxon>
        <taxon>Dikarya</taxon>
        <taxon>Ascomycota</taxon>
        <taxon>Saccharomycotina</taxon>
        <taxon>Pichiomycetes</taxon>
        <taxon>Debaryomycetaceae</taxon>
        <taxon>Debaryomyces</taxon>
    </lineage>
</organism>
<accession>A0A0V1PRB8</accession>